<name>A0ABS8II11_9NOSO</name>
<sequence length="91" mass="10441">MEQKNTGSQFYAIAAEILPSIIGICQPLNFFMGIINFDFPEREFMLSGVETQRLQELGQYCSVKTRDGDSWRLCDDLLHLCDLKFSSKNLN</sequence>
<comment type="caution">
    <text evidence="1">The sequence shown here is derived from an EMBL/GenBank/DDBJ whole genome shotgun (WGS) entry which is preliminary data.</text>
</comment>
<reference evidence="1 2" key="1">
    <citation type="journal article" date="2021" name="Microorganisms">
        <title>Genome Evolution of Filamentous Cyanobacterium Nostoc Species: From Facultative Symbiosis to Free Living.</title>
        <authorList>
            <person name="Huo D."/>
            <person name="Li H."/>
            <person name="Cai F."/>
            <person name="Guo X."/>
            <person name="Qiao Z."/>
            <person name="Wang W."/>
            <person name="Yu G."/>
            <person name="Li R."/>
        </authorList>
    </citation>
    <scope>NUCLEOTIDE SEQUENCE [LARGE SCALE GENOMIC DNA]</scope>
    <source>
        <strain evidence="1 2">CHAB 5714</strain>
    </source>
</reference>
<accession>A0ABS8II11</accession>
<dbReference type="Proteomes" id="UP001199525">
    <property type="component" value="Unassembled WGS sequence"/>
</dbReference>
<dbReference type="EMBL" id="JAIVFQ010000083">
    <property type="protein sequence ID" value="MCC5603566.1"/>
    <property type="molecule type" value="Genomic_DNA"/>
</dbReference>
<keyword evidence="2" id="KW-1185">Reference proteome</keyword>
<dbReference type="RefSeq" id="WP_229489308.1">
    <property type="nucleotide sequence ID" value="NZ_JAIVFQ010000083.1"/>
</dbReference>
<protein>
    <submittedName>
        <fullName evidence="1">Uncharacterized protein</fullName>
    </submittedName>
</protein>
<evidence type="ECO:0000313" key="1">
    <source>
        <dbReference type="EMBL" id="MCC5603566.1"/>
    </source>
</evidence>
<organism evidence="1 2">
    <name type="scientific">Nostoc favosum CHAB5714</name>
    <dbReference type="NCBI Taxonomy" id="2780399"/>
    <lineage>
        <taxon>Bacteria</taxon>
        <taxon>Bacillati</taxon>
        <taxon>Cyanobacteriota</taxon>
        <taxon>Cyanophyceae</taxon>
        <taxon>Nostocales</taxon>
        <taxon>Nostocaceae</taxon>
        <taxon>Nostoc</taxon>
        <taxon>Nostoc favosum</taxon>
    </lineage>
</organism>
<evidence type="ECO:0000313" key="2">
    <source>
        <dbReference type="Proteomes" id="UP001199525"/>
    </source>
</evidence>
<proteinExistence type="predicted"/>
<gene>
    <name evidence="1" type="ORF">LC586_31420</name>
</gene>